<feature type="compositionally biased region" description="Polar residues" evidence="2">
    <location>
        <begin position="1263"/>
        <end position="1279"/>
    </location>
</feature>
<feature type="compositionally biased region" description="Basic and acidic residues" evidence="2">
    <location>
        <begin position="831"/>
        <end position="842"/>
    </location>
</feature>
<protein>
    <submittedName>
        <fullName evidence="3">Uncharacterized protein</fullName>
    </submittedName>
</protein>
<evidence type="ECO:0000256" key="2">
    <source>
        <dbReference type="SAM" id="MobiDB-lite"/>
    </source>
</evidence>
<gene>
    <name evidence="3" type="ORF">LECACI_7A004089</name>
</gene>
<feature type="region of interest" description="Disordered" evidence="2">
    <location>
        <begin position="1142"/>
        <end position="1204"/>
    </location>
</feature>
<feature type="compositionally biased region" description="Basic and acidic residues" evidence="2">
    <location>
        <begin position="1350"/>
        <end position="1365"/>
    </location>
</feature>
<feature type="compositionally biased region" description="Basic and acidic residues" evidence="2">
    <location>
        <begin position="1455"/>
        <end position="1471"/>
    </location>
</feature>
<feature type="compositionally biased region" description="Polar residues" evidence="2">
    <location>
        <begin position="266"/>
        <end position="286"/>
    </location>
</feature>
<feature type="coiled-coil region" evidence="1">
    <location>
        <begin position="330"/>
        <end position="378"/>
    </location>
</feature>
<feature type="region of interest" description="Disordered" evidence="2">
    <location>
        <begin position="125"/>
        <end position="198"/>
    </location>
</feature>
<feature type="compositionally biased region" description="Polar residues" evidence="2">
    <location>
        <begin position="1398"/>
        <end position="1419"/>
    </location>
</feature>
<dbReference type="PANTHER" id="PTHR34452">
    <property type="entry name" value="MYOSIN HEAVY CHAIN-RELATED PROTEIN"/>
    <property type="match status" value="1"/>
</dbReference>
<feature type="region of interest" description="Disordered" evidence="2">
    <location>
        <begin position="1029"/>
        <end position="1061"/>
    </location>
</feature>
<feature type="compositionally biased region" description="Basic and acidic residues" evidence="2">
    <location>
        <begin position="159"/>
        <end position="170"/>
    </location>
</feature>
<feature type="compositionally biased region" description="Polar residues" evidence="2">
    <location>
        <begin position="1432"/>
        <end position="1452"/>
    </location>
</feature>
<feature type="region of interest" description="Disordered" evidence="2">
    <location>
        <begin position="859"/>
        <end position="922"/>
    </location>
</feature>
<feature type="region of interest" description="Disordered" evidence="2">
    <location>
        <begin position="1228"/>
        <end position="1471"/>
    </location>
</feature>
<feature type="compositionally biased region" description="Basic and acidic residues" evidence="2">
    <location>
        <begin position="45"/>
        <end position="65"/>
    </location>
</feature>
<feature type="compositionally biased region" description="Basic and acidic residues" evidence="2">
    <location>
        <begin position="894"/>
        <end position="921"/>
    </location>
</feature>
<feature type="region of interest" description="Disordered" evidence="2">
    <location>
        <begin position="823"/>
        <end position="842"/>
    </location>
</feature>
<feature type="compositionally biased region" description="Basic and acidic residues" evidence="2">
    <location>
        <begin position="1150"/>
        <end position="1159"/>
    </location>
</feature>
<feature type="region of interest" description="Disordered" evidence="2">
    <location>
        <begin position="266"/>
        <end position="310"/>
    </location>
</feature>
<name>A0AAI8YY33_9PEZI</name>
<feature type="compositionally biased region" description="Polar residues" evidence="2">
    <location>
        <begin position="1"/>
        <end position="12"/>
    </location>
</feature>
<comment type="caution">
    <text evidence="3">The sequence shown here is derived from an EMBL/GenBank/DDBJ whole genome shotgun (WGS) entry which is preliminary data.</text>
</comment>
<proteinExistence type="predicted"/>
<feature type="compositionally biased region" description="Basic and acidic residues" evidence="2">
    <location>
        <begin position="1237"/>
        <end position="1248"/>
    </location>
</feature>
<dbReference type="Proteomes" id="UP001296104">
    <property type="component" value="Unassembled WGS sequence"/>
</dbReference>
<evidence type="ECO:0000313" key="3">
    <source>
        <dbReference type="EMBL" id="CAK3997068.1"/>
    </source>
</evidence>
<dbReference type="PANTHER" id="PTHR34452:SF7">
    <property type="entry name" value="MYOSIN HEAVY CHAIN-RELATED PROTEIN"/>
    <property type="match status" value="1"/>
</dbReference>
<feature type="compositionally biased region" description="Polar residues" evidence="2">
    <location>
        <begin position="179"/>
        <end position="198"/>
    </location>
</feature>
<feature type="region of interest" description="Disordered" evidence="2">
    <location>
        <begin position="1"/>
        <end position="84"/>
    </location>
</feature>
<feature type="compositionally biased region" description="Basic and acidic residues" evidence="2">
    <location>
        <begin position="287"/>
        <end position="299"/>
    </location>
</feature>
<keyword evidence="1" id="KW-0175">Coiled coil</keyword>
<keyword evidence="4" id="KW-1185">Reference proteome</keyword>
<accession>A0AAI8YY33</accession>
<feature type="compositionally biased region" description="Basic and acidic residues" evidence="2">
    <location>
        <begin position="710"/>
        <end position="719"/>
    </location>
</feature>
<feature type="compositionally biased region" description="Basic and acidic residues" evidence="2">
    <location>
        <begin position="75"/>
        <end position="84"/>
    </location>
</feature>
<reference evidence="3" key="1">
    <citation type="submission" date="2023-11" db="EMBL/GenBank/DDBJ databases">
        <authorList>
            <person name="Alioto T."/>
            <person name="Alioto T."/>
            <person name="Gomez Garrido J."/>
        </authorList>
    </citation>
    <scope>NUCLEOTIDE SEQUENCE</scope>
</reference>
<dbReference type="EMBL" id="CAVMBE010000021">
    <property type="protein sequence ID" value="CAK3997068.1"/>
    <property type="molecule type" value="Genomic_DNA"/>
</dbReference>
<feature type="region of interest" description="Disordered" evidence="2">
    <location>
        <begin position="688"/>
        <end position="719"/>
    </location>
</feature>
<evidence type="ECO:0000256" key="1">
    <source>
        <dbReference type="SAM" id="Coils"/>
    </source>
</evidence>
<evidence type="ECO:0000313" key="4">
    <source>
        <dbReference type="Proteomes" id="UP001296104"/>
    </source>
</evidence>
<organism evidence="3 4">
    <name type="scientific">Lecanosticta acicola</name>
    <dbReference type="NCBI Taxonomy" id="111012"/>
    <lineage>
        <taxon>Eukaryota</taxon>
        <taxon>Fungi</taxon>
        <taxon>Dikarya</taxon>
        <taxon>Ascomycota</taxon>
        <taxon>Pezizomycotina</taxon>
        <taxon>Dothideomycetes</taxon>
        <taxon>Dothideomycetidae</taxon>
        <taxon>Mycosphaerellales</taxon>
        <taxon>Mycosphaerellaceae</taxon>
        <taxon>Lecanosticta</taxon>
    </lineage>
</organism>
<sequence length="1471" mass="163434">MEHNNRLQSGFNPQDVLPAKDSEPQGPNDKIRGSQGQVTDPIDISSRDPSSEPFDDYHTEARREQCGFAGGNGENIHHQQDVADRTGQYNGRELQLQPEDKPGEVFSGLYQDEAEMQLAGKMRNQAPHGDDYIVDPPHGHQGPDDPNPIQDIAWQTHAQGRDNVAKDLKPTKKKRKKQQSTGNNQTHQTNVGHQQGHQQEIGTAGLIERGRPRFGMPVPIWNTAAPLRDQTSARSSIPPHFCLAPHHSATSAIAFRRPLSPLASWNPFQSAGGTTTTVAREQSASRPSRDRTQRSDQKLSSKSISNPEDGMEEAFQDLKRKMSTHRQKQLDEIDLENTRLRNELEDNQNHKRTLQHQLDALQRERTDMSGTMEKQKAKILGFEVKVGKFKTFVDGLGKDVSILKREVNEIRSRSEQSAEEATSNRDVQDALLERLSGYSEKAVQLKNQAIKACQDAHLDLSAVTARCTHLEEQLSSNAERLAEEKNLRSQLESQLSSSRSDNEAVIREVKFNNNSVLDKLFEVHAIMEDADKHRKVNEMLETVIAAVQGLNSQQTSTVQEVSTVKDLVESLSELVSSNEDHDTERDNVASLKTHVDQAVDGLKVDLCQYEKLSAQEASNREMIASLQEKLTTSEARIVDLTAQISESSTNEDYRAQLREAKIELQTKSTALESVQVELAGKMKELEKLSSDHQTLQQRTHHTPLPSPNKSRRELEAAKAEARAEMLVHVEQLEGQIRSKSANQVKALSSERDKAQNKAEQLQTELNDAERKLQDVKKGDRASQIQERLIAAEALAEKRRKELESLRSELRQADEEARIAQESEAALNEQIESERSKAQDLRSRLHTAGEELAGAKNLAQQREDALGSVQQELAQADERARSAEESETSLIAQVGHEHSTAQDLKSRLHAAEEARTEAETSLEKATATFDDKLAKYKAQADASYTEVQHQCARQIQDLQNRLAESQRELQAKQAEDEVLHSNLDRSWKSEQQKHKEEIASLRAKIAEVESNRDSARAAEKHLQEELAKASKQLELSRQKQNLPKARERSAVAPDSGGVSADDTLLSRSQSARKVTLKISKGITPSSSVNKFAQQSAEPRRAFDRESLSAMLQTSVLSPPSLIHRSPGIAGPLAKPMRGPVVDESQQVHQLSSRDMEDSHAARPLNSQQTVPVRGPIVEESQKSFNSIPKVPVSTTPDDDPFGMNDVQSYDDFDSQIPFHAAFYSRQALKAGKPATEASLERSTDSDSKQHNALQDPRLSRGDFESTQEAQNQLQGMSQFETYKKPMPAPNSGSKLVRAADDVPASSGGRSDRQNLQTPDPRDSPKSSTSQFLKSLDKPKNRYGYGSGSAKKTNDSRRASDVPKEKAPVPTKRKASGQIIDGYEQERKKRIGTAGAAPAQSRSQPARITLSSSQETIQKVASQPPGGAFGPRSGGSTSRVRNLAGTSPRQTRSSKLSKRDEMSSRFRRELRER</sequence>
<feature type="region of interest" description="Disordered" evidence="2">
    <location>
        <begin position="746"/>
        <end position="765"/>
    </location>
</feature>